<organism evidence="12 13">
    <name type="scientific">Tetrahymena thermophila (strain SB210)</name>
    <dbReference type="NCBI Taxonomy" id="312017"/>
    <lineage>
        <taxon>Eukaryota</taxon>
        <taxon>Sar</taxon>
        <taxon>Alveolata</taxon>
        <taxon>Ciliophora</taxon>
        <taxon>Intramacronucleata</taxon>
        <taxon>Oligohymenophorea</taxon>
        <taxon>Hymenostomatida</taxon>
        <taxon>Tetrahymenina</taxon>
        <taxon>Tetrahymenidae</taxon>
        <taxon>Tetrahymena</taxon>
    </lineage>
</organism>
<dbReference type="GO" id="GO:0016020">
    <property type="term" value="C:membrane"/>
    <property type="evidence" value="ECO:0007669"/>
    <property type="project" value="UniProtKB-SubCell"/>
</dbReference>
<dbReference type="PROSITE" id="PS50005">
    <property type="entry name" value="TPR"/>
    <property type="match status" value="1"/>
</dbReference>
<dbReference type="KEGG" id="tet:TTHERM_00030470"/>
<feature type="transmembrane region" description="Helical" evidence="10">
    <location>
        <begin position="100"/>
        <end position="126"/>
    </location>
</feature>
<comment type="catalytic activity">
    <reaction evidence="1">
        <text>ATP + protein L-histidine = ADP + protein N-phospho-L-histidine.</text>
        <dbReference type="EC" id="2.7.13.3"/>
    </reaction>
</comment>
<dbReference type="GeneID" id="7828675"/>
<keyword evidence="13" id="KW-1185">Reference proteome</keyword>
<dbReference type="InterPro" id="IPR050398">
    <property type="entry name" value="HssS/ArlS-like"/>
</dbReference>
<feature type="transmembrane region" description="Helical" evidence="10">
    <location>
        <begin position="526"/>
        <end position="546"/>
    </location>
</feature>
<dbReference type="InParanoid" id="Q22MS6"/>
<evidence type="ECO:0000256" key="3">
    <source>
        <dbReference type="ARBA" id="ARBA00012438"/>
    </source>
</evidence>
<dbReference type="Pfam" id="PF13181">
    <property type="entry name" value="TPR_8"/>
    <property type="match status" value="1"/>
</dbReference>
<reference evidence="13" key="1">
    <citation type="journal article" date="2006" name="PLoS Biol.">
        <title>Macronuclear genome sequence of the ciliate Tetrahymena thermophila, a model eukaryote.</title>
        <authorList>
            <person name="Eisen J.A."/>
            <person name="Coyne R.S."/>
            <person name="Wu M."/>
            <person name="Wu D."/>
            <person name="Thiagarajan M."/>
            <person name="Wortman J.R."/>
            <person name="Badger J.H."/>
            <person name="Ren Q."/>
            <person name="Amedeo P."/>
            <person name="Jones K.M."/>
            <person name="Tallon L.J."/>
            <person name="Delcher A.L."/>
            <person name="Salzberg S.L."/>
            <person name="Silva J.C."/>
            <person name="Haas B.J."/>
            <person name="Majoros W.H."/>
            <person name="Farzad M."/>
            <person name="Carlton J.M."/>
            <person name="Smith R.K. Jr."/>
            <person name="Garg J."/>
            <person name="Pearlman R.E."/>
            <person name="Karrer K.M."/>
            <person name="Sun L."/>
            <person name="Manning G."/>
            <person name="Elde N.C."/>
            <person name="Turkewitz A.P."/>
            <person name="Asai D.J."/>
            <person name="Wilkes D.E."/>
            <person name="Wang Y."/>
            <person name="Cai H."/>
            <person name="Collins K."/>
            <person name="Stewart B.A."/>
            <person name="Lee S.R."/>
            <person name="Wilamowska K."/>
            <person name="Weinberg Z."/>
            <person name="Ruzzo W.L."/>
            <person name="Wloga D."/>
            <person name="Gaertig J."/>
            <person name="Frankel J."/>
            <person name="Tsao C.-C."/>
            <person name="Gorovsky M.A."/>
            <person name="Keeling P.J."/>
            <person name="Waller R.F."/>
            <person name="Patron N.J."/>
            <person name="Cherry J.M."/>
            <person name="Stover N.A."/>
            <person name="Krieger C.J."/>
            <person name="del Toro C."/>
            <person name="Ryder H.F."/>
            <person name="Williamson S.C."/>
            <person name="Barbeau R.A."/>
            <person name="Hamilton E.P."/>
            <person name="Orias E."/>
        </authorList>
    </citation>
    <scope>NUCLEOTIDE SEQUENCE [LARGE SCALE GENOMIC DNA]</scope>
    <source>
        <strain evidence="13">SB210</strain>
    </source>
</reference>
<dbReference type="EMBL" id="GG662720">
    <property type="protein sequence ID" value="EAR86532.1"/>
    <property type="molecule type" value="Genomic_DNA"/>
</dbReference>
<evidence type="ECO:0000256" key="4">
    <source>
        <dbReference type="ARBA" id="ARBA00022553"/>
    </source>
</evidence>
<evidence type="ECO:0000256" key="9">
    <source>
        <dbReference type="SAM" id="MobiDB-lite"/>
    </source>
</evidence>
<protein>
    <recommendedName>
        <fullName evidence="3">histidine kinase</fullName>
        <ecNumber evidence="3">2.7.13.3</ecNumber>
    </recommendedName>
</protein>
<evidence type="ECO:0000313" key="12">
    <source>
        <dbReference type="EMBL" id="EAR86532.1"/>
    </source>
</evidence>
<keyword evidence="4" id="KW-0597">Phosphoprotein</keyword>
<evidence type="ECO:0000256" key="7">
    <source>
        <dbReference type="ARBA" id="ARBA00023136"/>
    </source>
</evidence>
<dbReference type="OrthoDB" id="294740at2759"/>
<dbReference type="EC" id="2.7.13.3" evidence="3"/>
<dbReference type="HOGENOM" id="CLU_275036_0_0_1"/>
<keyword evidence="7 10" id="KW-0472">Membrane</keyword>
<feature type="repeat" description="TPR" evidence="8">
    <location>
        <begin position="636"/>
        <end position="669"/>
    </location>
</feature>
<evidence type="ECO:0000256" key="10">
    <source>
        <dbReference type="SAM" id="Phobius"/>
    </source>
</evidence>
<evidence type="ECO:0000313" key="13">
    <source>
        <dbReference type="Proteomes" id="UP000009168"/>
    </source>
</evidence>
<evidence type="ECO:0000259" key="11">
    <source>
        <dbReference type="PROSITE" id="PS50234"/>
    </source>
</evidence>
<dbReference type="InterPro" id="IPR011990">
    <property type="entry name" value="TPR-like_helical_dom_sf"/>
</dbReference>
<dbReference type="GO" id="GO:0004673">
    <property type="term" value="F:protein histidine kinase activity"/>
    <property type="evidence" value="ECO:0007669"/>
    <property type="project" value="UniProtKB-EC"/>
</dbReference>
<dbReference type="SUPFAM" id="SSF53300">
    <property type="entry name" value="vWA-like"/>
    <property type="match status" value="1"/>
</dbReference>
<feature type="region of interest" description="Disordered" evidence="9">
    <location>
        <begin position="947"/>
        <end position="975"/>
    </location>
</feature>
<dbReference type="InterPro" id="IPR019734">
    <property type="entry name" value="TPR_rpt"/>
</dbReference>
<keyword evidence="6" id="KW-0418">Kinase</keyword>
<dbReference type="eggNOG" id="ENOG502SNBN">
    <property type="taxonomic scope" value="Eukaryota"/>
</dbReference>
<evidence type="ECO:0000256" key="8">
    <source>
        <dbReference type="PROSITE-ProRule" id="PRU00339"/>
    </source>
</evidence>
<feature type="compositionally biased region" description="Basic and acidic residues" evidence="9">
    <location>
        <begin position="960"/>
        <end position="970"/>
    </location>
</feature>
<accession>Q22MS6</accession>
<dbReference type="PANTHER" id="PTHR45528:SF9">
    <property type="entry name" value="SENSOR HISTIDINE KINASE YBDK"/>
    <property type="match status" value="1"/>
</dbReference>
<dbReference type="Proteomes" id="UP000009168">
    <property type="component" value="Unassembled WGS sequence"/>
</dbReference>
<keyword evidence="5" id="KW-0808">Transferase</keyword>
<dbReference type="CDD" id="cd00198">
    <property type="entry name" value="vWFA"/>
    <property type="match status" value="1"/>
</dbReference>
<dbReference type="Gene3D" id="6.10.340.10">
    <property type="match status" value="1"/>
</dbReference>
<dbReference type="Pfam" id="PF00092">
    <property type="entry name" value="VWA"/>
    <property type="match status" value="1"/>
</dbReference>
<evidence type="ECO:0000256" key="6">
    <source>
        <dbReference type="ARBA" id="ARBA00022777"/>
    </source>
</evidence>
<dbReference type="PROSITE" id="PS50234">
    <property type="entry name" value="VWFA"/>
    <property type="match status" value="1"/>
</dbReference>
<sequence>MKQQLIELEDQKQSSLYVKKQKQDNVVIDIEKLQKKQKQIEFSLDSSKNGLNQLDSDNQQNTMLQTQKNIDSKKKMSSNSNDSQINQPGKKSWDRLKLKIVCIILFFLLSGIVFTGVMNYFLAILLSDHISETTTEEIGKVQIDFTRAMGLHYGNAYINLIQQETDKSQKVYKQLLSIFNQKNTNPNADFTKIAVHLALFNPSAMKDPQSNVYSSLLKYDLGQIIWIYPYQPTLTTILPGFDSYIYQITLGLFGMLRAVKTDVDLYNINIVLFEGPNQLLFSFPAQADNPSSPLTQNALLANGATKQIYQLNQSRFFFTYQVQTFLTKEVIIVTDCIALICGELQINYQEYCITNPSDPRCSQYNPSDFCGSVCTNYIKFTLSFLQSLQGKGIDHVYVTQVSQINTPTELYKPLVYLDFQTMSVKQNFWKTEFNVPWYDQSADAQNFYNQFNKFYSDYTNDYLATSSYQNGNDQYQISIFSIKQKLNSAISTNQGNIAFTAITKIPQSSSIFQSTITDIKQSMSQLLIIGIVVLIILCVFIIYYIYQYSDHVTQPINLLKDKVKEIANRSLYVNVRNDTDKHWQEIDQLYKNFDFLNQIIVYGDDKYYDGLTAETLIKYSNAFLMFEKLDNRKGMGIVLNNMGNINMKLGRIEEAISSYKQAFQLAERDLMELLLVENIFSFYKVRPFNGYESLKPYDYTYNYHFYNQFKSRKESKDPILVCTANKHLYEQVIANRSYQLASAYLQGYYISTNQQTKQEYLSNCIDYLRLTERLDGKDKSRYIFNILKIVQAHIEKAIYYLQQNDKNNQFIMLKEAFKKLYLAENSLTNYRQKYELFNENFKNDIPPEIVEQHLKLQSGLFFKQIFYYKKSLESFNECLRIGRTYDPAVREQCLKNIKEILEQENLIDQAPGLLKLIKNNFEKKWKDIVIIADFSYSMRHKVIGSEENELDADDTDEDESGKTENKEKIGSNKNQRQARSQKYIAVKKFLQIFDNYVQNDDRVAFIKFNENVDVIFELNEKENNTIFLRNSIKSFLKICPEGESAVRQAIYTAIKLFQKAVPKDHSKWIVIFTDGGDSCSKISEPELMQMLSQSDVNIMIIGCGLDKYATKIFRQYCEKTKNGIFIKTNNKKEEIDIAFQAITNKIYGNSDLNYNVEAFNAQS</sequence>
<dbReference type="InterPro" id="IPR036465">
    <property type="entry name" value="vWFA_dom_sf"/>
</dbReference>
<name>Q22MS6_TETTS</name>
<dbReference type="SMART" id="SM00327">
    <property type="entry name" value="VWA"/>
    <property type="match status" value="1"/>
</dbReference>
<dbReference type="AlphaFoldDB" id="Q22MS6"/>
<evidence type="ECO:0000256" key="5">
    <source>
        <dbReference type="ARBA" id="ARBA00022679"/>
    </source>
</evidence>
<dbReference type="SUPFAM" id="SSF48452">
    <property type="entry name" value="TPR-like"/>
    <property type="match status" value="1"/>
</dbReference>
<feature type="domain" description="VWFA" evidence="11">
    <location>
        <begin position="927"/>
        <end position="1146"/>
    </location>
</feature>
<dbReference type="PANTHER" id="PTHR45528">
    <property type="entry name" value="SENSOR HISTIDINE KINASE CPXA"/>
    <property type="match status" value="1"/>
</dbReference>
<feature type="region of interest" description="Disordered" evidence="9">
    <location>
        <begin position="68"/>
        <end position="89"/>
    </location>
</feature>
<dbReference type="RefSeq" id="XP_976944.1">
    <property type="nucleotide sequence ID" value="XM_971851.1"/>
</dbReference>
<dbReference type="SMART" id="SM00028">
    <property type="entry name" value="TPR"/>
    <property type="match status" value="1"/>
</dbReference>
<dbReference type="Gene3D" id="3.40.50.410">
    <property type="entry name" value="von Willebrand factor, type A domain"/>
    <property type="match status" value="1"/>
</dbReference>
<keyword evidence="8" id="KW-0802">TPR repeat</keyword>
<evidence type="ECO:0000256" key="1">
    <source>
        <dbReference type="ARBA" id="ARBA00000085"/>
    </source>
</evidence>
<dbReference type="InterPro" id="IPR002035">
    <property type="entry name" value="VWF_A"/>
</dbReference>
<keyword evidence="10" id="KW-1133">Transmembrane helix</keyword>
<feature type="compositionally biased region" description="Acidic residues" evidence="9">
    <location>
        <begin position="947"/>
        <end position="959"/>
    </location>
</feature>
<proteinExistence type="predicted"/>
<evidence type="ECO:0000256" key="2">
    <source>
        <dbReference type="ARBA" id="ARBA00004141"/>
    </source>
</evidence>
<dbReference type="Gene3D" id="1.25.40.10">
    <property type="entry name" value="Tetratricopeptide repeat domain"/>
    <property type="match status" value="1"/>
</dbReference>
<keyword evidence="10" id="KW-0812">Transmembrane</keyword>
<comment type="subcellular location">
    <subcellularLocation>
        <location evidence="2">Membrane</location>
        <topology evidence="2">Multi-pass membrane protein</topology>
    </subcellularLocation>
</comment>
<gene>
    <name evidence="12" type="ORF">TTHERM_00030470</name>
</gene>